<protein>
    <recommendedName>
        <fullName evidence="4">Vacuolar protein sorting-associated protein 13 DH-like domain-containing protein</fullName>
    </recommendedName>
</protein>
<reference evidence="2 3" key="1">
    <citation type="submission" date="2024-02" db="EMBL/GenBank/DDBJ databases">
        <title>De novo assembly and annotation of 12 fungi associated with fruit tree decline syndrome in Ontario, Canada.</title>
        <authorList>
            <person name="Sulman M."/>
            <person name="Ellouze W."/>
            <person name="Ilyukhin E."/>
        </authorList>
    </citation>
    <scope>NUCLEOTIDE SEQUENCE [LARGE SCALE GENOMIC DNA]</scope>
    <source>
        <strain evidence="2 3">M42-189</strain>
    </source>
</reference>
<accession>A0ABR3R0U9</accession>
<sequence>MIHYYTQPIFINNPRWDPVTSTSSAYISWVHDITSSSTGIIRSPISELRRSNAEGASSGQTAGRMATASAKKFGRFNMTLLKGLVDIPYACAEGFRAVPKLYGEVVKDHGDVKDWSSGFEVAGLNFAHGMVDGVTGLWTKPYQEGKTDGALGVAKGVGKGLLGFGSKVASASLGLVAYPGQGICKSIRHAANSHTRRNIKSLKMKEGQLLVRFVSEADVLTVLNGFKRRQEERVRPT</sequence>
<comment type="similarity">
    <text evidence="1">Belongs to the VPS13 family.</text>
</comment>
<dbReference type="Proteomes" id="UP001521785">
    <property type="component" value="Unassembled WGS sequence"/>
</dbReference>
<organism evidence="2 3">
    <name type="scientific">Paraconiothyrium brasiliense</name>
    <dbReference type="NCBI Taxonomy" id="300254"/>
    <lineage>
        <taxon>Eukaryota</taxon>
        <taxon>Fungi</taxon>
        <taxon>Dikarya</taxon>
        <taxon>Ascomycota</taxon>
        <taxon>Pezizomycotina</taxon>
        <taxon>Dothideomycetes</taxon>
        <taxon>Pleosporomycetidae</taxon>
        <taxon>Pleosporales</taxon>
        <taxon>Massarineae</taxon>
        <taxon>Didymosphaeriaceae</taxon>
        <taxon>Paraconiothyrium</taxon>
    </lineage>
</organism>
<evidence type="ECO:0008006" key="4">
    <source>
        <dbReference type="Google" id="ProtNLM"/>
    </source>
</evidence>
<evidence type="ECO:0000313" key="3">
    <source>
        <dbReference type="Proteomes" id="UP001521785"/>
    </source>
</evidence>
<evidence type="ECO:0000256" key="1">
    <source>
        <dbReference type="ARBA" id="ARBA00006545"/>
    </source>
</evidence>
<dbReference type="PANTHER" id="PTHR16166:SF93">
    <property type="entry name" value="INTERMEMBRANE LIPID TRANSFER PROTEIN VPS13"/>
    <property type="match status" value="1"/>
</dbReference>
<dbReference type="InterPro" id="IPR026847">
    <property type="entry name" value="VPS13"/>
</dbReference>
<dbReference type="EMBL" id="JAKJXO020000012">
    <property type="protein sequence ID" value="KAL1598040.1"/>
    <property type="molecule type" value="Genomic_DNA"/>
</dbReference>
<dbReference type="PANTHER" id="PTHR16166">
    <property type="entry name" value="VACUOLAR PROTEIN SORTING-ASSOCIATED PROTEIN VPS13"/>
    <property type="match status" value="1"/>
</dbReference>
<evidence type="ECO:0000313" key="2">
    <source>
        <dbReference type="EMBL" id="KAL1598040.1"/>
    </source>
</evidence>
<proteinExistence type="inferred from homology"/>
<keyword evidence="3" id="KW-1185">Reference proteome</keyword>
<gene>
    <name evidence="2" type="ORF">SLS60_008528</name>
</gene>
<comment type="caution">
    <text evidence="2">The sequence shown here is derived from an EMBL/GenBank/DDBJ whole genome shotgun (WGS) entry which is preliminary data.</text>
</comment>
<name>A0ABR3R0U9_9PLEO</name>